<dbReference type="Pfam" id="PF18198">
    <property type="entry name" value="AAA_lid_11"/>
    <property type="match status" value="1"/>
</dbReference>
<dbReference type="FunFam" id="1.20.920.20:FF:000059">
    <property type="entry name" value="Uncharacterized protein"/>
    <property type="match status" value="1"/>
</dbReference>
<keyword evidence="12" id="KW-0206">Cytoskeleton</keyword>
<dbReference type="Gene3D" id="6.10.140.1060">
    <property type="match status" value="1"/>
</dbReference>
<name>C3YA59_BRAFL</name>
<evidence type="ECO:0000256" key="9">
    <source>
        <dbReference type="ARBA" id="ARBA00023054"/>
    </source>
</evidence>
<evidence type="ECO:0000259" key="23">
    <source>
        <dbReference type="Pfam" id="PF22597"/>
    </source>
</evidence>
<dbReference type="InterPro" id="IPR054354">
    <property type="entry name" value="DYNC2H1-like_lid"/>
</dbReference>
<sequence length="4106" mass="463997">MNNLQVLNEQKEAHILIQALRDANLPKFLAEDVPLFESILADLFPGIVFPEPESGVLEKAIHVSIRDLGLQLWPLQLEKVVQLYRQIMVRHGVMLVGPTGGGKTTCRNILQRALVLMPAMQEEGTVGMQLMGTGKKGKVETFTLNPKCVKLGELYGATDPNTLEWTDGLMASAVRRFARELTAGPETQADEWDQRPPTTASMGSGYTRTDTGTPATPEADIEPDAVADVKEPEGQLSTHKEEIPTDWRWLVLDGPVDTLWVENLNTGESHLWVENLNTEQVLDGPVDTLWVENLNTGNSHLWVENLNTGNSHLWVENLNTGNSHLWVENLNTGNSHLWGENLNTVLDDTKTLCLANGERISLPSGIRLTFEVDNLSQASPATISRCAMVYMDPVDLGWRPFVKTWLTRLPRDIPETGRTHLEKLFELSIDDGLAFMTRRRKHQHLPATELGMVSSLCRILSALLDFMGKNGGFGVQGRSALLDFMGKNGGFGVQGRSALLDFMGKNGGFGVQGRSALLDFMGKNGGFGVQDEETEERPDSASSRHSSASRSSATSRDSRRQKKKRREERRAQLYQDALGKKGRRDDKKWYMEKHPRDLAALLGKMFVFALRSYSSLRYRDDKKWDDKKWYMEKHPRDLAALLGKMFVFAFTSSIRGNLVREDDHDEDAFSVSTKEDSAAAVSYDFDNFIHDKFEIEPPMGVRLPTGNKSIFGYFVDMQTGNFVLWDSLVPTTQSLIERGLTHVTLGEAMGMSAEQSRSMGLDSQLIPTVDTVRYSFLMALLLLHKNPVLLTDTVRYSFLMALLLLHKNPVLLTDTVRYSFLMALLLLHKNPVLLTGDSGVGKSAIVQDMLSRLTKDGGTATKGSTILGSIFHFAERSSSILENISSLTSGFLGDKQDSGSMSDMVPSTAGSTVEVLSIGSQGVLRPKVGVGVIASTFQFSAQTSAARTQHQITNKLIKKGRDAVGGPRGKKVLVFIDDLNMPAPEQYGAQPPLELLRQYLELGGFYDTKKLTWKDVLDVTLVGACAPPGGGRNQVSARLLKHFSMLCLPQPSSRSLQHIYQVQLGRFFENGDFMPEVKECQKNLVSAGIAVYYKMCGNMLPTPAKSHYTFNLRDLSEVIRGLLQADETVIVSRETAAQLFAHEATRVFHDRLVDDVDRMQFHAFLSDDLHNYFKVTWTAQKLCREPVMFGDFLDMHAPSSVGRVYRYVTNKKKLAGILEEYHNRLTMGSQVSSVVHCGVNMGSQVSGSVVHCGVTMGSPVSGSVVHCGVTGQWKCGVPMGSQVSGSAHHGVTGQWKCGVTGQWKCCSMWAHYRVTGQWKCGLTMGSQVRWKCVVPMGSQVSGSAHHGVTMESQEKPLVFFTEAVEHITRAARVFRQPGGHMMMVGLDGTGKASSTELACHISQCELYKLNITRNYLHADFRDDLKKVFHMAGVQGSKTVLLLNDADIIMESFLEDVNSILNSGEVPDLFDNDELDAISMELKSAALEAGIPDTRQAVYQLFIQRVQTKLHIVLAMSPAGHTFRQRCRAHPALINCCTIDWYNEWPEEALLSVAHAYFSLLDFGTQEGQDTQALRESVAGVCVDIHSSVTTAAKQYYQELRRFYYTTPTSYLELIQLYSRMLESSRQLYMNSSYLELIQLYSRMLKSSRQLYMNSRDRLLVGLSKLSEANSLVGTMQEELVALGPKIEEKARDTELLMQQLAKDQEAVDEVRLIVEQEEQTMAKEARIIEDYAEEATRDLQSVLPALQTAITALDALDKSDISEIRVYTNPPVLFLPYRVYTNPPVLFLPYRVYTNPTVLFLPYRVYTNPPVLFLPYRVYTNPPVLALQSVHQPPLFLPYRVYTNPPVLFLPYRVYTNPPVLALQSVHQPPLYCSCLTECTPTPLYCSCLTESTPTPLLLPYRVYTNPPVLFLPYRVYTNPPVLFLPYRVYTNPPVLFLPYRVYTNPPVLTLQSVHQPPCSCPTECTPTPLYCSCLTECTPTPLFLPYRVYTNPPVLALQSVHQPPCSCLTECTPTPLFLPYRVYTNPPVLFLPYRVYTNPPVLALQSVHQPPCSCLTECTPTPLFLPYRVYTNPPVLALQSVHQPPCSCLTECTPTPLAVCTLLQQKPDWATAKQQLSDPSFLKRLVTLDKNSIPNKVWKKLKQYSKHADFTPERVGGVSLACKSMCQWVLALEHYMEVYRMVEPKQKKVREAKEALEIAKGNLKAKQESLAKIQDHLRILQQQYQDSVNQRESLRERKVLTTKRLERASILTTALADERVRWKDSAHDQDVKLHGVVGDTLLSAANVGYLGVFNAPYRRLLVSQWLTKCQAAAIPVSKDYTLVNALSDKNKVRQWHNEGLPQDKHSVENAVVIKSGHRWPLIIDPQGQGKKWICGMEGERLKTLQAADPNYLKILENAIRVGEPVLLEEVGESLDPGLHPILEVGESLDPGLHPILVRKIIHRGGQDLIRLGDTEIEFNQNFRLYMTTSMPNPHFLPAVCIKVNIINFTVTFEGLQEQLLSTVVQQERPDLEQQHAQLLESIAADLQLLRDLEDKSLSLLQKSEGHILDDQDLIETLQRSKQMSAEITQRVGESEETEKNINQARQKYLPVATRGAVLYFVLADLAMVDVMYQFSLPWFQRMFRQCVDYLNIKQSLAPGTPARPLSGTLRPQSARSSPDISHPAPATVKKKPDLVGQDLTAHLMKMIDTLTESVYKVVSQALFAHHQLMFSFLLCTSIMRNNAVQSTLSEVLNSLGGLVEKQWLIFLHTPIFANMMDAETEQQTDGLTPMQRLEMQAGIGSDPSSPNLTPSSSRRSSVSGTTPFIGTYLLRLTHFSGKSTMPKWLTAEKWRQCQYVCSTMEEFSQLCHSLVSSPEQWQLLLRMDDPFHAMATRYVPLEEIKGLGSRPGSGRSVSSRPGSGTQERSTHKTSAKKVLFKWEELTAFQRLLLIKILQPEMLKASIRSFVEEKMGVKFLSTGDFDLKEVFEESDAKTPLIFILSHGEYWRPLIFILSHGEYWRPLIFILSHGEYWHPLIFILSHGEYWHPLIFILSHGEYWHPLIFILSHGEYWRPLIFILSHGEYWRPLIFILSHGEYWHPLIFILSHGEYWHPLIFILSHGEYWRPLIFILSHGEYWHPLIFILSHGEYWHPLIFILSHGEYWHPLIFILSHGEYWHPLIFILSHGEYWHPLIFILSHGEYWHPLIFILSHGEYWHPLIFILSHGEYWHPLIFILSHGEYWHPLIFILSHGEYWHPLIFILSHGEYWHPLIFILSHGEYWHPLIFILSHGEYWHPLIFILSHGEYWHPLIFILSHGEYWHPLIFILSHGEYWHPLIFILSHGEYWHPLIFILSHGEYWHPLIFILSHGEYWHPLIFILSHGEYWHPLIFILSHGEYWHPLIFILSHGEYWHPLIFILYHGEYWHPLIFILSHTEYWHPLIFILSHGEYWHPLIFILSHGSDPAAQLMRFAKEVRGSTLHIDMISLGRGQGPKAEELIQKAHILKGRWVFLQNCHLAASFMPRLQAIVDRWANQINKQTNKQITWALPPGCLLHAQAAGHCGQVSLQMLQALMVEEDGTVPWSALLYLTGEVVYGGRVTDAWDRRCLHSILQRFLCPEALNPGYSYSSDELYKPLPNSYSLAESRAYIDALPNSDSPDIFGMHENAENAFLRSEASELIETIISVQPRLTTTGVIGSGKSSDEIVLEVISDISQHLPETVEQDEPVTARDRDAGSRDRDAGSGGRTTLNTMFASNQAAMRKKSLEKQCGGEKVGQEDPDDLSNSALVTVLRQEIDRYNRLLAVVHSSLRSLTLAVKGEVVMSEHLEEAYNSFLVQRVPEKWQEAAYESCKPLGSWVKDLAQRTDFFSTWADLVISNMEKKMGIGRPVSKPSALSLDLGEGEVTRDGPRSFWLSGFFFPQGFLTGVLQNHARKTGVSVDSLTFDFHVKTTGHDTEEALNDTKQGISVNNWAFKQGQLPPEAGVLVFGLYLDGARWDPKSESLQDTVTSQQYSRLPEIHFDPVQLLSFLLIQSTKLHFSTSSLTALVTVSQLEREASSLSDSSPAAQAEPSQPAQKRIYECPLYRTSRRAGNLSSTGHSTNFVTAVNLPSLSTADHWVTRGVAMLCQLDD</sequence>
<dbReference type="InterPro" id="IPR035706">
    <property type="entry name" value="AAA_9"/>
</dbReference>
<feature type="region of interest" description="Disordered" evidence="15">
    <location>
        <begin position="2642"/>
        <end position="2668"/>
    </location>
</feature>
<dbReference type="Pfam" id="PF03028">
    <property type="entry name" value="Dynein_heavy"/>
    <property type="match status" value="1"/>
</dbReference>
<dbReference type="Pfam" id="PF12777">
    <property type="entry name" value="MT"/>
    <property type="match status" value="2"/>
</dbReference>
<dbReference type="InterPro" id="IPR042219">
    <property type="entry name" value="AAA_lid_11_sf"/>
</dbReference>
<comment type="similarity">
    <text evidence="2">Belongs to the dynein heavy chain family.</text>
</comment>
<evidence type="ECO:0000259" key="21">
    <source>
        <dbReference type="Pfam" id="PF18198"/>
    </source>
</evidence>
<proteinExistence type="inferred from homology"/>
<feature type="domain" description="Dynein heavy chain C-terminal" evidence="22">
    <location>
        <begin position="3651"/>
        <end position="4000"/>
    </location>
</feature>
<feature type="compositionally biased region" description="Low complexity" evidence="15">
    <location>
        <begin position="2883"/>
        <end position="2901"/>
    </location>
</feature>
<evidence type="ECO:0000259" key="20">
    <source>
        <dbReference type="Pfam" id="PF12781"/>
    </source>
</evidence>
<keyword evidence="10" id="KW-0969">Cilium</keyword>
<evidence type="ECO:0000256" key="2">
    <source>
        <dbReference type="ARBA" id="ARBA00008887"/>
    </source>
</evidence>
<dbReference type="Gene3D" id="1.10.8.720">
    <property type="entry name" value="Region D6 of dynein motor"/>
    <property type="match status" value="1"/>
</dbReference>
<evidence type="ECO:0000259" key="18">
    <source>
        <dbReference type="Pfam" id="PF12777"/>
    </source>
</evidence>
<evidence type="ECO:0000256" key="6">
    <source>
        <dbReference type="ARBA" id="ARBA00022741"/>
    </source>
</evidence>
<feature type="region of interest" description="Disordered" evidence="15">
    <location>
        <begin position="3694"/>
        <end position="3726"/>
    </location>
</feature>
<dbReference type="GO" id="GO:0005874">
    <property type="term" value="C:microtubule"/>
    <property type="evidence" value="ECO:0007669"/>
    <property type="project" value="UniProtKB-KW"/>
</dbReference>
<organism>
    <name type="scientific">Branchiostoma floridae</name>
    <name type="common">Florida lancelet</name>
    <name type="synonym">Amphioxus</name>
    <dbReference type="NCBI Taxonomy" id="7739"/>
    <lineage>
        <taxon>Eukaryota</taxon>
        <taxon>Metazoa</taxon>
        <taxon>Chordata</taxon>
        <taxon>Cephalochordata</taxon>
        <taxon>Leptocardii</taxon>
        <taxon>Amphioxiformes</taxon>
        <taxon>Branchiostomatidae</taxon>
        <taxon>Branchiostoma</taxon>
    </lineage>
</organism>
<protein>
    <recommendedName>
        <fullName evidence="25">AAA+ ATPase domain-containing protein</fullName>
    </recommendedName>
</protein>
<evidence type="ECO:0008006" key="25">
    <source>
        <dbReference type="Google" id="ProtNLM"/>
    </source>
</evidence>
<feature type="compositionally biased region" description="Polar residues" evidence="15">
    <location>
        <begin position="2650"/>
        <end position="2660"/>
    </location>
</feature>
<keyword evidence="9 14" id="KW-0175">Coiled coil</keyword>
<evidence type="ECO:0000256" key="1">
    <source>
        <dbReference type="ARBA" id="ARBA00004430"/>
    </source>
</evidence>
<feature type="domain" description="Dynein heavy chain C-terminal" evidence="22">
    <location>
        <begin position="4033"/>
        <end position="4102"/>
    </location>
</feature>
<dbReference type="FunFam" id="1.20.920.20:FF:000041">
    <property type="entry name" value="Uncharacterized protein"/>
    <property type="match status" value="1"/>
</dbReference>
<dbReference type="Pfam" id="PF12781">
    <property type="entry name" value="AAA_9"/>
    <property type="match status" value="1"/>
</dbReference>
<comment type="subcellular location">
    <subcellularLocation>
        <location evidence="1">Cytoplasm</location>
        <location evidence="1">Cytoskeleton</location>
        <location evidence="1">Cilium axoneme</location>
    </subcellularLocation>
</comment>
<feature type="region of interest" description="Disordered" evidence="15">
    <location>
        <begin position="183"/>
        <end position="224"/>
    </location>
</feature>
<dbReference type="Gene3D" id="3.10.490.20">
    <property type="match status" value="1"/>
</dbReference>
<dbReference type="Gene3D" id="1.20.920.20">
    <property type="match status" value="3"/>
</dbReference>
<feature type="region of interest" description="Disordered" evidence="15">
    <location>
        <begin position="2883"/>
        <end position="2909"/>
    </location>
</feature>
<evidence type="ECO:0000256" key="10">
    <source>
        <dbReference type="ARBA" id="ARBA00023069"/>
    </source>
</evidence>
<evidence type="ECO:0000256" key="5">
    <source>
        <dbReference type="ARBA" id="ARBA00022737"/>
    </source>
</evidence>
<dbReference type="Gene3D" id="1.20.920.30">
    <property type="match status" value="2"/>
</dbReference>
<feature type="coiled-coil region" evidence="14">
    <location>
        <begin position="2190"/>
        <end position="2238"/>
    </location>
</feature>
<evidence type="ECO:0000256" key="14">
    <source>
        <dbReference type="SAM" id="Coils"/>
    </source>
</evidence>
<dbReference type="GO" id="GO:0005930">
    <property type="term" value="C:axoneme"/>
    <property type="evidence" value="ECO:0007669"/>
    <property type="project" value="UniProtKB-SubCell"/>
</dbReference>
<keyword evidence="11" id="KW-0505">Motor protein</keyword>
<dbReference type="GO" id="GO:0045505">
    <property type="term" value="F:dynein intermediate chain binding"/>
    <property type="evidence" value="ECO:0007669"/>
    <property type="project" value="InterPro"/>
</dbReference>
<evidence type="ECO:0000259" key="17">
    <source>
        <dbReference type="Pfam" id="PF12774"/>
    </source>
</evidence>
<dbReference type="InterPro" id="IPR024743">
    <property type="entry name" value="Dynein_HC_stalk"/>
</dbReference>
<feature type="compositionally biased region" description="Basic and acidic residues" evidence="15">
    <location>
        <begin position="3704"/>
        <end position="3718"/>
    </location>
</feature>
<keyword evidence="5" id="KW-0677">Repeat</keyword>
<dbReference type="GO" id="GO:0005524">
    <property type="term" value="F:ATP binding"/>
    <property type="evidence" value="ECO:0007669"/>
    <property type="project" value="UniProtKB-KW"/>
</dbReference>
<dbReference type="InterPro" id="IPR026983">
    <property type="entry name" value="DHC"/>
</dbReference>
<dbReference type="InterPro" id="IPR043157">
    <property type="entry name" value="Dynein_AAA1S"/>
</dbReference>
<keyword evidence="7" id="KW-0067">ATP-binding</keyword>
<keyword evidence="13" id="KW-0966">Cell projection</keyword>
<evidence type="ECO:0000256" key="7">
    <source>
        <dbReference type="ARBA" id="ARBA00022840"/>
    </source>
</evidence>
<dbReference type="Gene3D" id="3.40.50.300">
    <property type="entry name" value="P-loop containing nucleotide triphosphate hydrolases"/>
    <property type="match status" value="6"/>
</dbReference>
<dbReference type="STRING" id="7739.C3YA59"/>
<dbReference type="Pfam" id="PF18199">
    <property type="entry name" value="Dynein_C"/>
    <property type="match status" value="2"/>
</dbReference>
<evidence type="ECO:0000256" key="3">
    <source>
        <dbReference type="ARBA" id="ARBA00022490"/>
    </source>
</evidence>
<dbReference type="SUPFAM" id="SSF52540">
    <property type="entry name" value="P-loop containing nucleoside triphosphate hydrolases"/>
    <property type="match status" value="3"/>
</dbReference>
<dbReference type="Pfam" id="PF12780">
    <property type="entry name" value="AAA_8"/>
    <property type="match status" value="1"/>
</dbReference>
<dbReference type="InterPro" id="IPR041658">
    <property type="entry name" value="AAA_lid_11"/>
</dbReference>
<gene>
    <name evidence="24" type="ORF">BRAFLDRAFT_120109</name>
</gene>
<dbReference type="eggNOG" id="KOG3595">
    <property type="taxonomic scope" value="Eukaryota"/>
</dbReference>
<dbReference type="Gene3D" id="1.10.8.1220">
    <property type="match status" value="1"/>
</dbReference>
<feature type="domain" description="Dynein 2 heavy chain 1 cytoplasmic ATPase lid" evidence="23">
    <location>
        <begin position="1074"/>
        <end position="1157"/>
    </location>
</feature>
<dbReference type="EMBL" id="GG666494">
    <property type="protein sequence ID" value="EEN62607.1"/>
    <property type="molecule type" value="Genomic_DNA"/>
</dbReference>
<reference evidence="24" key="1">
    <citation type="journal article" date="2008" name="Nature">
        <title>The amphioxus genome and the evolution of the chordate karyotype.</title>
        <authorList>
            <consortium name="US DOE Joint Genome Institute (JGI-PGF)"/>
            <person name="Putnam N.H."/>
            <person name="Butts T."/>
            <person name="Ferrier D.E.K."/>
            <person name="Furlong R.F."/>
            <person name="Hellsten U."/>
            <person name="Kawashima T."/>
            <person name="Robinson-Rechavi M."/>
            <person name="Shoguchi E."/>
            <person name="Terry A."/>
            <person name="Yu J.-K."/>
            <person name="Benito-Gutierrez E.L."/>
            <person name="Dubchak I."/>
            <person name="Garcia-Fernandez J."/>
            <person name="Gibson-Brown J.J."/>
            <person name="Grigoriev I.V."/>
            <person name="Horton A.C."/>
            <person name="de Jong P.J."/>
            <person name="Jurka J."/>
            <person name="Kapitonov V.V."/>
            <person name="Kohara Y."/>
            <person name="Kuroki Y."/>
            <person name="Lindquist E."/>
            <person name="Lucas S."/>
            <person name="Osoegawa K."/>
            <person name="Pennacchio L.A."/>
            <person name="Salamov A.A."/>
            <person name="Satou Y."/>
            <person name="Sauka-Spengler T."/>
            <person name="Schmutz J."/>
            <person name="Shin-I T."/>
            <person name="Toyoda A."/>
            <person name="Bronner-Fraser M."/>
            <person name="Fujiyama A."/>
            <person name="Holland L.Z."/>
            <person name="Holland P.W.H."/>
            <person name="Satoh N."/>
            <person name="Rokhsar D.S."/>
        </authorList>
    </citation>
    <scope>NUCLEOTIDE SEQUENCE [LARGE SCALE GENOMIC DNA]</scope>
    <source>
        <strain evidence="24">S238N-H82</strain>
        <tissue evidence="24">Testes</tissue>
    </source>
</reference>
<feature type="compositionally biased region" description="Polar residues" evidence="15">
    <location>
        <begin position="196"/>
        <end position="214"/>
    </location>
</feature>
<keyword evidence="8" id="KW-0243">Dynein</keyword>
<dbReference type="InterPro" id="IPR041228">
    <property type="entry name" value="Dynein_C"/>
</dbReference>
<accession>C3YA59</accession>
<evidence type="ECO:0000313" key="24">
    <source>
        <dbReference type="EMBL" id="EEN62607.1"/>
    </source>
</evidence>
<feature type="domain" description="Dynein heavy chain AAA module D4" evidence="19">
    <location>
        <begin position="1357"/>
        <end position="1620"/>
    </location>
</feature>
<dbReference type="Gene3D" id="1.20.1270.280">
    <property type="match status" value="1"/>
</dbReference>
<dbReference type="Pfam" id="PF12775">
    <property type="entry name" value="AAA_7"/>
    <property type="match status" value="2"/>
</dbReference>
<feature type="domain" description="Dynein heavy chain hydrolytic ATP-binding dynein motor region" evidence="17">
    <location>
        <begin position="8"/>
        <end position="104"/>
    </location>
</feature>
<dbReference type="InterPro" id="IPR035699">
    <property type="entry name" value="AAA_6"/>
</dbReference>
<dbReference type="FunFam" id="1.20.920.30:FF:000002">
    <property type="entry name" value="Dynein axonemal heavy chain 3"/>
    <property type="match status" value="1"/>
</dbReference>
<dbReference type="FunFam" id="3.40.50.300:FF:000049">
    <property type="entry name" value="Dynein, axonemal, heavy chain 5"/>
    <property type="match status" value="2"/>
</dbReference>
<evidence type="ECO:0000256" key="15">
    <source>
        <dbReference type="SAM" id="MobiDB-lite"/>
    </source>
</evidence>
<dbReference type="Pfam" id="PF22597">
    <property type="entry name" value="DYN_lid"/>
    <property type="match status" value="1"/>
</dbReference>
<dbReference type="Pfam" id="PF12774">
    <property type="entry name" value="AAA_6"/>
    <property type="match status" value="1"/>
</dbReference>
<dbReference type="PROSITE" id="PS00675">
    <property type="entry name" value="SIGMA54_INTERACT_1"/>
    <property type="match status" value="1"/>
</dbReference>
<dbReference type="InterPro" id="IPR043160">
    <property type="entry name" value="Dynein_C_barrel"/>
</dbReference>
<dbReference type="InterPro" id="IPR025662">
    <property type="entry name" value="Sigma_54_int_dom_ATP-bd_1"/>
</dbReference>
<evidence type="ECO:0000256" key="12">
    <source>
        <dbReference type="ARBA" id="ARBA00023212"/>
    </source>
</evidence>
<dbReference type="Gene3D" id="1.10.8.710">
    <property type="match status" value="1"/>
</dbReference>
<dbReference type="GO" id="GO:0007018">
    <property type="term" value="P:microtubule-based movement"/>
    <property type="evidence" value="ECO:0007669"/>
    <property type="project" value="InterPro"/>
</dbReference>
<feature type="region of interest" description="Disordered" evidence="15">
    <location>
        <begin position="2779"/>
        <end position="2800"/>
    </location>
</feature>
<dbReference type="PANTHER" id="PTHR22878">
    <property type="entry name" value="DYNEIN HEAVY CHAIN 6, AXONEMAL-LIKE-RELATED"/>
    <property type="match status" value="1"/>
</dbReference>
<dbReference type="GO" id="GO:0008569">
    <property type="term" value="F:minus-end-directed microtubule motor activity"/>
    <property type="evidence" value="ECO:0007669"/>
    <property type="project" value="InterPro"/>
</dbReference>
<evidence type="ECO:0000259" key="22">
    <source>
        <dbReference type="Pfam" id="PF18199"/>
    </source>
</evidence>
<dbReference type="GO" id="GO:0051959">
    <property type="term" value="F:dynein light intermediate chain binding"/>
    <property type="evidence" value="ECO:0007669"/>
    <property type="project" value="InterPro"/>
</dbReference>
<dbReference type="InParanoid" id="C3YA59"/>
<dbReference type="InterPro" id="IPR024317">
    <property type="entry name" value="Dynein_heavy_chain_D4_dom"/>
</dbReference>
<keyword evidence="3" id="KW-0963">Cytoplasm</keyword>
<evidence type="ECO:0000256" key="8">
    <source>
        <dbReference type="ARBA" id="ARBA00023017"/>
    </source>
</evidence>
<feature type="compositionally biased region" description="Low complexity" evidence="15">
    <location>
        <begin position="2782"/>
        <end position="2800"/>
    </location>
</feature>
<keyword evidence="4" id="KW-0493">Microtubule</keyword>
<feature type="domain" description="Dynein heavy chain AAA lid" evidence="21">
    <location>
        <begin position="3541"/>
        <end position="3644"/>
    </location>
</feature>
<feature type="domain" description="Dynein heavy chain coiled coil stalk" evidence="18">
    <location>
        <begin position="1657"/>
        <end position="1772"/>
    </location>
</feature>
<feature type="domain" description="Dynein heavy chain ATP-binding dynein motor region" evidence="20">
    <location>
        <begin position="2424"/>
        <end position="2568"/>
    </location>
</feature>
<evidence type="ECO:0000256" key="11">
    <source>
        <dbReference type="ARBA" id="ARBA00023175"/>
    </source>
</evidence>
<evidence type="ECO:0000259" key="16">
    <source>
        <dbReference type="Pfam" id="PF03028"/>
    </source>
</evidence>
<dbReference type="PANTHER" id="PTHR22878:SF69">
    <property type="entry name" value="DYNEIN HEAVY CHAIN"/>
    <property type="match status" value="1"/>
</dbReference>
<dbReference type="FunFam" id="3.40.50.300:FF:001810">
    <property type="entry name" value="Cytoplasmic dynein 2 heavy chain 1"/>
    <property type="match status" value="1"/>
</dbReference>
<evidence type="ECO:0000256" key="4">
    <source>
        <dbReference type="ARBA" id="ARBA00022701"/>
    </source>
</evidence>
<evidence type="ECO:0000256" key="13">
    <source>
        <dbReference type="ARBA" id="ARBA00023273"/>
    </source>
</evidence>
<keyword evidence="6" id="KW-0547">Nucleotide-binding</keyword>
<dbReference type="InterPro" id="IPR027417">
    <property type="entry name" value="P-loop_NTPase"/>
</dbReference>
<evidence type="ECO:0000259" key="19">
    <source>
        <dbReference type="Pfam" id="PF12780"/>
    </source>
</evidence>
<feature type="domain" description="Dynein heavy chain region D6 P-loop" evidence="16">
    <location>
        <begin position="3429"/>
        <end position="3514"/>
    </location>
</feature>
<dbReference type="InterPro" id="IPR004273">
    <property type="entry name" value="Dynein_heavy_D6_P-loop"/>
</dbReference>
<feature type="compositionally biased region" description="Low complexity" evidence="15">
    <location>
        <begin position="540"/>
        <end position="555"/>
    </location>
</feature>
<dbReference type="GO" id="GO:0030286">
    <property type="term" value="C:dynein complex"/>
    <property type="evidence" value="ECO:0007669"/>
    <property type="project" value="UniProtKB-KW"/>
</dbReference>
<feature type="domain" description="Dynein heavy chain coiled coil stalk" evidence="18">
    <location>
        <begin position="2109"/>
        <end position="2305"/>
    </location>
</feature>
<feature type="region of interest" description="Disordered" evidence="15">
    <location>
        <begin position="528"/>
        <end position="580"/>
    </location>
</feature>